<dbReference type="AlphaFoldDB" id="A0A1A8ZBZ9"/>
<sequence>MGVNQNVEGPYEQCVEKMEHAKLFFPPYRIVRNNKVEFNRTDRPLYRLRAFGRKWKGTPAKKNCAWPTKCEKILVCTPRKGRFEKR</sequence>
<name>A0A1A8ZBZ9_PLAOA</name>
<dbReference type="Proteomes" id="UP000078550">
    <property type="component" value="Unassembled WGS sequence"/>
</dbReference>
<dbReference type="EMBL" id="FLRE01000157">
    <property type="protein sequence ID" value="SBT41392.1"/>
    <property type="molecule type" value="Genomic_DNA"/>
</dbReference>
<gene>
    <name evidence="1" type="ORF">POVWA2_041740</name>
</gene>
<protein>
    <submittedName>
        <fullName evidence="1">Uncharacterized protein</fullName>
    </submittedName>
</protein>
<reference evidence="2" key="1">
    <citation type="submission" date="2016-05" db="EMBL/GenBank/DDBJ databases">
        <authorList>
            <person name="Naeem Raeece"/>
        </authorList>
    </citation>
    <scope>NUCLEOTIDE SEQUENCE [LARGE SCALE GENOMIC DNA]</scope>
</reference>
<evidence type="ECO:0000313" key="2">
    <source>
        <dbReference type="Proteomes" id="UP000078550"/>
    </source>
</evidence>
<organism evidence="1 2">
    <name type="scientific">Plasmodium ovale wallikeri</name>
    <dbReference type="NCBI Taxonomy" id="864142"/>
    <lineage>
        <taxon>Eukaryota</taxon>
        <taxon>Sar</taxon>
        <taxon>Alveolata</taxon>
        <taxon>Apicomplexa</taxon>
        <taxon>Aconoidasida</taxon>
        <taxon>Haemosporida</taxon>
        <taxon>Plasmodiidae</taxon>
        <taxon>Plasmodium</taxon>
        <taxon>Plasmodium (Plasmodium)</taxon>
    </lineage>
</organism>
<accession>A0A1A8ZBZ9</accession>
<proteinExistence type="predicted"/>
<evidence type="ECO:0000313" key="1">
    <source>
        <dbReference type="EMBL" id="SBT41392.1"/>
    </source>
</evidence>